<reference evidence="1" key="1">
    <citation type="submission" date="2021-01" db="EMBL/GenBank/DDBJ databases">
        <authorList>
            <consortium name="Genoscope - CEA"/>
            <person name="William W."/>
        </authorList>
    </citation>
    <scope>NUCLEOTIDE SEQUENCE</scope>
</reference>
<comment type="caution">
    <text evidence="1">The sequence shown here is derived from an EMBL/GenBank/DDBJ whole genome shotgun (WGS) entry which is preliminary data.</text>
</comment>
<protein>
    <submittedName>
        <fullName evidence="1">Uncharacterized protein</fullName>
    </submittedName>
</protein>
<evidence type="ECO:0000313" key="2">
    <source>
        <dbReference type="Proteomes" id="UP000692954"/>
    </source>
</evidence>
<dbReference type="AlphaFoldDB" id="A0A8S1PE90"/>
<accession>A0A8S1PE90</accession>
<proteinExistence type="predicted"/>
<keyword evidence="2" id="KW-1185">Reference proteome</keyword>
<dbReference type="Proteomes" id="UP000692954">
    <property type="component" value="Unassembled WGS sequence"/>
</dbReference>
<gene>
    <name evidence="1" type="ORF">PSON_ATCC_30995.1.T0750111</name>
</gene>
<evidence type="ECO:0000313" key="1">
    <source>
        <dbReference type="EMBL" id="CAD8101131.1"/>
    </source>
</evidence>
<dbReference type="EMBL" id="CAJJDN010000075">
    <property type="protein sequence ID" value="CAD8101131.1"/>
    <property type="molecule type" value="Genomic_DNA"/>
</dbReference>
<sequence length="119" mass="14735">MNNQFQFIQKTEGYRNKKLIREKFQFLKYLCIKNSNEGFGYFLSEDSIKLNREKSRLKYQVNNIIYECLFLSNCYENYHIIQSVNKIVQQKFIDQIKYLNLFLLQQYCKNKRKEQLYKR</sequence>
<organism evidence="1 2">
    <name type="scientific">Paramecium sonneborni</name>
    <dbReference type="NCBI Taxonomy" id="65129"/>
    <lineage>
        <taxon>Eukaryota</taxon>
        <taxon>Sar</taxon>
        <taxon>Alveolata</taxon>
        <taxon>Ciliophora</taxon>
        <taxon>Intramacronucleata</taxon>
        <taxon>Oligohymenophorea</taxon>
        <taxon>Peniculida</taxon>
        <taxon>Parameciidae</taxon>
        <taxon>Paramecium</taxon>
    </lineage>
</organism>
<name>A0A8S1PE90_9CILI</name>